<evidence type="ECO:0000313" key="3">
    <source>
        <dbReference type="Proteomes" id="UP000053890"/>
    </source>
</evidence>
<dbReference type="RefSeq" id="XP_018270037.1">
    <property type="nucleotide sequence ID" value="XM_018417388.1"/>
</dbReference>
<dbReference type="PANTHER" id="PTHR42877:SF5">
    <property type="entry name" value="L-ORNITHINE N(5)-MONOOXYGENASE-RELATED"/>
    <property type="match status" value="1"/>
</dbReference>
<dbReference type="EMBL" id="KQ474081">
    <property type="protein sequence ID" value="KPV73988.1"/>
    <property type="molecule type" value="Genomic_DNA"/>
</dbReference>
<dbReference type="Proteomes" id="UP000053890">
    <property type="component" value="Unassembled WGS sequence"/>
</dbReference>
<dbReference type="InterPro" id="IPR036188">
    <property type="entry name" value="FAD/NAD-bd_sf"/>
</dbReference>
<dbReference type="InterPro" id="IPR051209">
    <property type="entry name" value="FAD-bind_Monooxygenase_sf"/>
</dbReference>
<evidence type="ECO:0000313" key="2">
    <source>
        <dbReference type="EMBL" id="KPV73988.1"/>
    </source>
</evidence>
<proteinExistence type="inferred from homology"/>
<protein>
    <submittedName>
        <fullName evidence="2">Uncharacterized protein</fullName>
    </submittedName>
</protein>
<keyword evidence="3" id="KW-1185">Reference proteome</keyword>
<comment type="similarity">
    <text evidence="1">Belongs to the FAD-binding monooxygenase family.</text>
</comment>
<dbReference type="Pfam" id="PF13450">
    <property type="entry name" value="NAD_binding_8"/>
    <property type="match status" value="1"/>
</dbReference>
<dbReference type="SUPFAM" id="SSF51905">
    <property type="entry name" value="FAD/NAD(P)-binding domain"/>
    <property type="match status" value="2"/>
</dbReference>
<dbReference type="GO" id="GO:0016491">
    <property type="term" value="F:oxidoreductase activity"/>
    <property type="evidence" value="ECO:0007669"/>
    <property type="project" value="UniProtKB-KW"/>
</dbReference>
<reference evidence="2 3" key="1">
    <citation type="journal article" date="2015" name="Front. Microbiol.">
        <title>Genome sequence of the plant growth promoting endophytic yeast Rhodotorula graminis WP1.</title>
        <authorList>
            <person name="Firrincieli A."/>
            <person name="Otillar R."/>
            <person name="Salamov A."/>
            <person name="Schmutz J."/>
            <person name="Khan Z."/>
            <person name="Redman R.S."/>
            <person name="Fleck N.D."/>
            <person name="Lindquist E."/>
            <person name="Grigoriev I.V."/>
            <person name="Doty S.L."/>
        </authorList>
    </citation>
    <scope>NUCLEOTIDE SEQUENCE [LARGE SCALE GENOMIC DNA]</scope>
    <source>
        <strain evidence="2 3">WP1</strain>
    </source>
</reference>
<sequence>MPAFTSSDKTALDAASHTTAVIVGAGVSGLDALIQLKRLLKLDDVACYEKDGELGGTWAANRYPGASCDIPIAFYSFSFEPATEFSTQWPGAEGICRYYERVVNKYRVRPQIVFHTVVDEARFSRSTGLWTVQLRNVVTGETRTKTCNILVSAVGALSTPADAPFDTSEFDGAVMHSARWNKDVSLKDKDVVVLGNGCSAAQLVPAILPEVKSLTQIGRGKHAIVPPNAIVDNAFTNGLYRWLPGLFTFFRWAVYQICESYFYLADKDQGAEGRKSIHEASTKYIEKTAPAKYRDQLVFDFEFGQKCRIIDFSGYCPSLHSPKFNLLLPDTIVSAKGRTVTTEKGVEVPADVIVLSTGFKVTEYLHPLSVFNSEGESLVERLKGNGVKTYLTSMVASYPNFWLLMGPNAITGHSSALFNTECTVDMMVHLLKPVVKQLKARSISSEGPAPSVEVIQQAEDEWYAKMRAQMAKMVWEMDGGISWYVDPSIGKCTILFPWSQPEFLRQTREMPKERFVWAACA</sequence>
<gene>
    <name evidence="2" type="ORF">RHOBADRAFT_54566</name>
</gene>
<dbReference type="OMA" id="WGSACNT"/>
<accession>A0A0P9GKR5</accession>
<name>A0A0P9GKR5_RHOGW</name>
<dbReference type="AlphaFoldDB" id="A0A0P9GKR5"/>
<organism evidence="2 3">
    <name type="scientific">Rhodotorula graminis (strain WP1)</name>
    <dbReference type="NCBI Taxonomy" id="578459"/>
    <lineage>
        <taxon>Eukaryota</taxon>
        <taxon>Fungi</taxon>
        <taxon>Dikarya</taxon>
        <taxon>Basidiomycota</taxon>
        <taxon>Pucciniomycotina</taxon>
        <taxon>Microbotryomycetes</taxon>
        <taxon>Sporidiobolales</taxon>
        <taxon>Sporidiobolaceae</taxon>
        <taxon>Rhodotorula</taxon>
    </lineage>
</organism>
<evidence type="ECO:0000256" key="1">
    <source>
        <dbReference type="ARBA" id="ARBA00010139"/>
    </source>
</evidence>
<dbReference type="GeneID" id="28977836"/>
<dbReference type="PANTHER" id="PTHR42877">
    <property type="entry name" value="L-ORNITHINE N(5)-MONOOXYGENASE-RELATED"/>
    <property type="match status" value="1"/>
</dbReference>
<dbReference type="Gene3D" id="3.50.50.60">
    <property type="entry name" value="FAD/NAD(P)-binding domain"/>
    <property type="match status" value="2"/>
</dbReference>
<dbReference type="OrthoDB" id="74360at2759"/>
<dbReference type="STRING" id="578459.A0A0P9GKR5"/>